<dbReference type="Pfam" id="PF01882">
    <property type="entry name" value="DUF58"/>
    <property type="match status" value="1"/>
</dbReference>
<name>A0A8J8JRL0_9BACT</name>
<dbReference type="Proteomes" id="UP000598971">
    <property type="component" value="Unassembled WGS sequence"/>
</dbReference>
<dbReference type="EMBL" id="WHPF01000007">
    <property type="protein sequence ID" value="NNV55982.1"/>
    <property type="molecule type" value="Genomic_DNA"/>
</dbReference>
<dbReference type="Gene3D" id="3.40.50.410">
    <property type="entry name" value="von Willebrand factor, type A domain"/>
    <property type="match status" value="1"/>
</dbReference>
<organism evidence="2 3">
    <name type="scientific">Limnovirga soli</name>
    <dbReference type="NCBI Taxonomy" id="2656915"/>
    <lineage>
        <taxon>Bacteria</taxon>
        <taxon>Pseudomonadati</taxon>
        <taxon>Bacteroidota</taxon>
        <taxon>Chitinophagia</taxon>
        <taxon>Chitinophagales</taxon>
        <taxon>Chitinophagaceae</taxon>
        <taxon>Limnovirga</taxon>
    </lineage>
</organism>
<protein>
    <submittedName>
        <fullName evidence="2">DUF58 domain-containing protein</fullName>
    </submittedName>
</protein>
<reference evidence="2" key="1">
    <citation type="submission" date="2019-10" db="EMBL/GenBank/DDBJ databases">
        <title>Draft genome sequence of Panacibacter sp. KCS-6.</title>
        <authorList>
            <person name="Yim K.J."/>
        </authorList>
    </citation>
    <scope>NUCLEOTIDE SEQUENCE</scope>
    <source>
        <strain evidence="2">KCS-6</strain>
    </source>
</reference>
<evidence type="ECO:0000259" key="1">
    <source>
        <dbReference type="Pfam" id="PF01882"/>
    </source>
</evidence>
<evidence type="ECO:0000313" key="2">
    <source>
        <dbReference type="EMBL" id="NNV55982.1"/>
    </source>
</evidence>
<evidence type="ECO:0000313" key="3">
    <source>
        <dbReference type="Proteomes" id="UP000598971"/>
    </source>
</evidence>
<accession>A0A8J8JRL0</accession>
<dbReference type="PANTHER" id="PTHR33608">
    <property type="entry name" value="BLL2464 PROTEIN"/>
    <property type="match status" value="1"/>
</dbReference>
<gene>
    <name evidence="2" type="ORF">GD597_10970</name>
</gene>
<feature type="domain" description="DUF58" evidence="1">
    <location>
        <begin position="63"/>
        <end position="269"/>
    </location>
</feature>
<dbReference type="PANTHER" id="PTHR33608:SF6">
    <property type="entry name" value="BLL2464 PROTEIN"/>
    <property type="match status" value="1"/>
</dbReference>
<sequence length="309" mass="35209">MKFFGKKKSAPIPAPVENTTATDLAALLKKVRALEIKSKRLTNHLFTGEYHTAFKGRGMAFKEVREYQPGDDIRFIEWNVSARMGHTYSKLFEEERELSVYLLVDVSASSLFGTHQQTKKDLITEMCAVLAFSANSNNDKTGLILFSDKVEKYIPAKKGKDHALYMVRELITHQPHSAQTDISKAVQFLNSITKHKSIVFLLSDFADAGYQDILRVAAKRHDIIGVQVYDARDEQLPDIGLLQVRDAESGQMVWLNTSDAFTRHRYNHQFVQILDDARNVFRKSGADLMQLATGEDYVKKLQEFFQKRA</sequence>
<dbReference type="SUPFAM" id="SSF53300">
    <property type="entry name" value="vWA-like"/>
    <property type="match status" value="1"/>
</dbReference>
<dbReference type="CDD" id="cd00198">
    <property type="entry name" value="vWFA"/>
    <property type="match status" value="1"/>
</dbReference>
<comment type="caution">
    <text evidence="2">The sequence shown here is derived from an EMBL/GenBank/DDBJ whole genome shotgun (WGS) entry which is preliminary data.</text>
</comment>
<dbReference type="AlphaFoldDB" id="A0A8J8JRL0"/>
<dbReference type="InterPro" id="IPR002881">
    <property type="entry name" value="DUF58"/>
</dbReference>
<dbReference type="RefSeq" id="WP_171607924.1">
    <property type="nucleotide sequence ID" value="NZ_WHPF01000007.1"/>
</dbReference>
<dbReference type="InterPro" id="IPR036465">
    <property type="entry name" value="vWFA_dom_sf"/>
</dbReference>
<proteinExistence type="predicted"/>
<keyword evidence="3" id="KW-1185">Reference proteome</keyword>